<evidence type="ECO:0000313" key="1">
    <source>
        <dbReference type="EMBL" id="EIW19511.1"/>
    </source>
</evidence>
<dbReference type="AlphaFoldDB" id="I9LGL8"/>
<gene>
    <name evidence="1" type="ORF">FB4_2694</name>
</gene>
<dbReference type="Proteomes" id="UP000004324">
    <property type="component" value="Unassembled WGS sequence"/>
</dbReference>
<comment type="caution">
    <text evidence="1">The sequence shown here is derived from an EMBL/GenBank/DDBJ whole genome shotgun (WGS) entry which is preliminary data.</text>
</comment>
<dbReference type="EMBL" id="AKVJ01000017">
    <property type="protein sequence ID" value="EIW19511.1"/>
    <property type="molecule type" value="Genomic_DNA"/>
</dbReference>
<keyword evidence="2" id="KW-1185">Reference proteome</keyword>
<reference evidence="1 2" key="1">
    <citation type="journal article" date="2012" name="J. Bacteriol.">
        <title>Draft Genome Sequences for Two Metal-Reducing Pelosinus fermentans Strains Isolated from a Cr(VI)-Contaminated Site and for Type Strain R7.</title>
        <authorList>
            <person name="Brown S.D."/>
            <person name="Podar M."/>
            <person name="Klingeman D.M."/>
            <person name="Johnson C.M."/>
            <person name="Yang Z.K."/>
            <person name="Utturkar S.M."/>
            <person name="Land M.L."/>
            <person name="Mosher J.J."/>
            <person name="Hurt R.A.Jr."/>
            <person name="Phelps T.J."/>
            <person name="Palumbo A.V."/>
            <person name="Arkin A.P."/>
            <person name="Hazen T.C."/>
            <person name="Elias D.A."/>
        </authorList>
    </citation>
    <scope>NUCLEOTIDE SEQUENCE [LARGE SCALE GENOMIC DNA]</scope>
    <source>
        <strain evidence="1 2">B4</strain>
    </source>
</reference>
<protein>
    <submittedName>
        <fullName evidence="1">Uncharacterized protein</fullName>
    </submittedName>
</protein>
<organism evidence="1 2">
    <name type="scientific">Pelosinus fermentans B4</name>
    <dbReference type="NCBI Taxonomy" id="1149862"/>
    <lineage>
        <taxon>Bacteria</taxon>
        <taxon>Bacillati</taxon>
        <taxon>Bacillota</taxon>
        <taxon>Negativicutes</taxon>
        <taxon>Selenomonadales</taxon>
        <taxon>Sporomusaceae</taxon>
        <taxon>Pelosinus</taxon>
    </lineage>
</organism>
<dbReference type="PATRIC" id="fig|1149862.3.peg.1242"/>
<sequence length="89" mass="10390">MEARYKEIVLTLILTYWLGDGFRVLGRFIKHVKGENMSKKIWSRDLREALKKKKSAYVDDKYNIYKDACGNRDPTPGDVFRGKYGTKVV</sequence>
<evidence type="ECO:0000313" key="2">
    <source>
        <dbReference type="Proteomes" id="UP000004324"/>
    </source>
</evidence>
<proteinExistence type="predicted"/>
<name>I9LGL8_9FIRM</name>
<accession>I9LGL8</accession>